<feature type="transmembrane region" description="Helical" evidence="1">
    <location>
        <begin position="21"/>
        <end position="39"/>
    </location>
</feature>
<dbReference type="GO" id="GO:0009103">
    <property type="term" value="P:lipopolysaccharide biosynthetic process"/>
    <property type="evidence" value="ECO:0007669"/>
    <property type="project" value="TreeGrafter"/>
</dbReference>
<dbReference type="AlphaFoldDB" id="A0A6J4LA53"/>
<feature type="transmembrane region" description="Helical" evidence="1">
    <location>
        <begin position="143"/>
        <end position="166"/>
    </location>
</feature>
<feature type="transmembrane region" description="Helical" evidence="1">
    <location>
        <begin position="344"/>
        <end position="363"/>
    </location>
</feature>
<feature type="transmembrane region" description="Helical" evidence="1">
    <location>
        <begin position="271"/>
        <end position="293"/>
    </location>
</feature>
<dbReference type="PANTHER" id="PTHR23028">
    <property type="entry name" value="ACETYLTRANSFERASE"/>
    <property type="match status" value="1"/>
</dbReference>
<dbReference type="InterPro" id="IPR050879">
    <property type="entry name" value="Acyltransferase_3"/>
</dbReference>
<dbReference type="PANTHER" id="PTHR23028:SF53">
    <property type="entry name" value="ACYL_TRANSF_3 DOMAIN-CONTAINING PROTEIN"/>
    <property type="match status" value="1"/>
</dbReference>
<sequence length="388" mass="43719">MTKLAALPLAEPKSKLHGLDHLRALAILLVFFFHYGRLFPHPEWTHAISKFGWTGVDLFFVLSGYLIASQLFAKIANGEGVLLKEFFIKRFFRIIPAYVVVVAIYFCFPFAREREALAPLWKYLTFTQNLGLDLYAQGTFSHAWSLCIEEQFYLVLPLILLALVRFNGINKGFWVLAGLFVLGFAIRLYSYQTLVAVHGNGDWFWLYWYQWIYYPTHCRLDGLLVGVSLAGLLQFYPAVKDRLLKHGNMLLATSLVILTGAYFVCLDEQSFIASVFGFPLVSIGYGVMVLGAISPSGFLFRFKSGVLSTVAALSYAVYLTHKIVIHVTQELLAGDALPKDGNAMFLVCTVTSLLAAFLLNRLVEKPFLKLRERLLPAKDAKRQAQFAA</sequence>
<keyword evidence="3" id="KW-0012">Acyltransferase</keyword>
<feature type="transmembrane region" description="Helical" evidence="1">
    <location>
        <begin position="51"/>
        <end position="73"/>
    </location>
</feature>
<proteinExistence type="predicted"/>
<evidence type="ECO:0000313" key="3">
    <source>
        <dbReference type="EMBL" id="CAA9326418.1"/>
    </source>
</evidence>
<feature type="domain" description="Acyltransferase 3" evidence="2">
    <location>
        <begin position="17"/>
        <end position="360"/>
    </location>
</feature>
<dbReference type="InterPro" id="IPR002656">
    <property type="entry name" value="Acyl_transf_3_dom"/>
</dbReference>
<feature type="transmembrane region" description="Helical" evidence="1">
    <location>
        <begin position="248"/>
        <end position="265"/>
    </location>
</feature>
<dbReference type="GO" id="GO:0016747">
    <property type="term" value="F:acyltransferase activity, transferring groups other than amino-acyl groups"/>
    <property type="evidence" value="ECO:0007669"/>
    <property type="project" value="InterPro"/>
</dbReference>
<keyword evidence="1" id="KW-0472">Membrane</keyword>
<evidence type="ECO:0000259" key="2">
    <source>
        <dbReference type="Pfam" id="PF01757"/>
    </source>
</evidence>
<dbReference type="GO" id="GO:0016020">
    <property type="term" value="C:membrane"/>
    <property type="evidence" value="ECO:0007669"/>
    <property type="project" value="TreeGrafter"/>
</dbReference>
<gene>
    <name evidence="3" type="ORF">AVDCRST_MAG56-7171</name>
</gene>
<feature type="transmembrane region" description="Helical" evidence="1">
    <location>
        <begin position="94"/>
        <end position="111"/>
    </location>
</feature>
<name>A0A6J4LA53_9SPHI</name>
<feature type="transmembrane region" description="Helical" evidence="1">
    <location>
        <begin position="305"/>
        <end position="324"/>
    </location>
</feature>
<accession>A0A6J4LA53</accession>
<evidence type="ECO:0000256" key="1">
    <source>
        <dbReference type="SAM" id="Phobius"/>
    </source>
</evidence>
<keyword evidence="3" id="KW-0808">Transferase</keyword>
<dbReference type="Pfam" id="PF01757">
    <property type="entry name" value="Acyl_transf_3"/>
    <property type="match status" value="1"/>
</dbReference>
<feature type="transmembrane region" description="Helical" evidence="1">
    <location>
        <begin position="173"/>
        <end position="191"/>
    </location>
</feature>
<dbReference type="EMBL" id="CADCTQ010000599">
    <property type="protein sequence ID" value="CAA9326418.1"/>
    <property type="molecule type" value="Genomic_DNA"/>
</dbReference>
<reference evidence="3" key="1">
    <citation type="submission" date="2020-02" db="EMBL/GenBank/DDBJ databases">
        <authorList>
            <person name="Meier V. D."/>
        </authorList>
    </citation>
    <scope>NUCLEOTIDE SEQUENCE</scope>
    <source>
        <strain evidence="3">AVDCRST_MAG56</strain>
    </source>
</reference>
<protein>
    <submittedName>
        <fullName evidence="3">Lipopolysaccharide modification acyltransferase</fullName>
    </submittedName>
</protein>
<keyword evidence="1" id="KW-1133">Transmembrane helix</keyword>
<feature type="transmembrane region" description="Helical" evidence="1">
    <location>
        <begin position="211"/>
        <end position="236"/>
    </location>
</feature>
<keyword evidence="1" id="KW-0812">Transmembrane</keyword>
<organism evidence="3">
    <name type="scientific">uncultured Cytophagales bacterium</name>
    <dbReference type="NCBI Taxonomy" id="158755"/>
    <lineage>
        <taxon>Bacteria</taxon>
        <taxon>Pseudomonadati</taxon>
        <taxon>Bacteroidota</taxon>
        <taxon>Sphingobacteriia</taxon>
        <taxon>Sphingobacteriales</taxon>
        <taxon>environmental samples</taxon>
    </lineage>
</organism>